<evidence type="ECO:0000313" key="3">
    <source>
        <dbReference type="Proteomes" id="UP000236742"/>
    </source>
</evidence>
<name>A0A1H5TJN7_9RHOB</name>
<dbReference type="AlphaFoldDB" id="A0A1H5TJN7"/>
<proteinExistence type="predicted"/>
<dbReference type="Pfam" id="PF14330">
    <property type="entry name" value="DUF4387"/>
    <property type="match status" value="1"/>
</dbReference>
<keyword evidence="3" id="KW-1185">Reference proteome</keyword>
<dbReference type="InterPro" id="IPR025496">
    <property type="entry name" value="DUF4387"/>
</dbReference>
<evidence type="ECO:0000259" key="1">
    <source>
        <dbReference type="Pfam" id="PF14330"/>
    </source>
</evidence>
<organism evidence="2 3">
    <name type="scientific">Jhaorihella thermophila</name>
    <dbReference type="NCBI Taxonomy" id="488547"/>
    <lineage>
        <taxon>Bacteria</taxon>
        <taxon>Pseudomonadati</taxon>
        <taxon>Pseudomonadota</taxon>
        <taxon>Alphaproteobacteria</taxon>
        <taxon>Rhodobacterales</taxon>
        <taxon>Paracoccaceae</taxon>
        <taxon>Jhaorihella</taxon>
    </lineage>
</organism>
<gene>
    <name evidence="2" type="ORF">SAMN05421751_102316</name>
</gene>
<accession>A0A1H5TJN7</accession>
<dbReference type="EMBL" id="FNVD01000002">
    <property type="protein sequence ID" value="SEF62984.1"/>
    <property type="molecule type" value="Genomic_DNA"/>
</dbReference>
<dbReference type="Proteomes" id="UP000236742">
    <property type="component" value="Unassembled WGS sequence"/>
</dbReference>
<reference evidence="2 3" key="1">
    <citation type="submission" date="2016-10" db="EMBL/GenBank/DDBJ databases">
        <authorList>
            <person name="de Groot N.N."/>
        </authorList>
    </citation>
    <scope>NUCLEOTIDE SEQUENCE [LARGE SCALE GENOMIC DNA]</scope>
    <source>
        <strain evidence="2 3">DSM 23413</strain>
    </source>
</reference>
<evidence type="ECO:0000313" key="2">
    <source>
        <dbReference type="EMBL" id="SEF62984.1"/>
    </source>
</evidence>
<protein>
    <recommendedName>
        <fullName evidence="1">DUF4387 domain-containing protein</fullName>
    </recommendedName>
</protein>
<dbReference type="OrthoDB" id="9796125at2"/>
<feature type="domain" description="DUF4387" evidence="1">
    <location>
        <begin position="5"/>
        <end position="90"/>
    </location>
</feature>
<sequence length="102" mass="11060">MARVSEIAAKVRSKNAGPFWLTIDIFCGSAEAFDRLRGALGDDRVARALGCAPAALKRFDIAELSVIKFSLPRPQVQGSIRDRDMHGASFANLVAELEIEDA</sequence>
<dbReference type="RefSeq" id="WP_104006948.1">
    <property type="nucleotide sequence ID" value="NZ_FNVD01000002.1"/>
</dbReference>